<dbReference type="GO" id="GO:0008235">
    <property type="term" value="F:metalloexopeptidase activity"/>
    <property type="evidence" value="ECO:0007669"/>
    <property type="project" value="UniProtKB-ARBA"/>
</dbReference>
<organism evidence="3 4">
    <name type="scientific">Mesotoga infera</name>
    <dbReference type="NCBI Taxonomy" id="1236046"/>
    <lineage>
        <taxon>Bacteria</taxon>
        <taxon>Thermotogati</taxon>
        <taxon>Thermotogota</taxon>
        <taxon>Thermotogae</taxon>
        <taxon>Kosmotogales</taxon>
        <taxon>Kosmotogaceae</taxon>
        <taxon>Mesotoga</taxon>
    </lineage>
</organism>
<name>A0A7Z7LDF3_9BACT</name>
<dbReference type="Gene3D" id="3.40.350.10">
    <property type="entry name" value="Creatinase/prolidase N-terminal domain"/>
    <property type="match status" value="1"/>
</dbReference>
<dbReference type="InterPro" id="IPR050659">
    <property type="entry name" value="Peptidase_M24B"/>
</dbReference>
<protein>
    <submittedName>
        <fullName evidence="3">Peptidase M24</fullName>
    </submittedName>
</protein>
<dbReference type="Gene3D" id="3.90.230.10">
    <property type="entry name" value="Creatinase/methionine aminopeptidase superfamily"/>
    <property type="match status" value="1"/>
</dbReference>
<dbReference type="SUPFAM" id="SSF55920">
    <property type="entry name" value="Creatinase/aminopeptidase"/>
    <property type="match status" value="1"/>
</dbReference>
<dbReference type="InterPro" id="IPR000587">
    <property type="entry name" value="Creatinase_N"/>
</dbReference>
<dbReference type="InterPro" id="IPR001714">
    <property type="entry name" value="Pept_M24_MAP"/>
</dbReference>
<dbReference type="Pfam" id="PF01321">
    <property type="entry name" value="Creatinase_N"/>
    <property type="match status" value="1"/>
</dbReference>
<dbReference type="AlphaFoldDB" id="A0A7Z7LDF3"/>
<feature type="domain" description="Creatinase N-terminal" evidence="2">
    <location>
        <begin position="3"/>
        <end position="133"/>
    </location>
</feature>
<dbReference type="KEGG" id="minf:MESINF_0171"/>
<dbReference type="PANTHER" id="PTHR46112">
    <property type="entry name" value="AMINOPEPTIDASE"/>
    <property type="match status" value="1"/>
</dbReference>
<keyword evidence="4" id="KW-1185">Reference proteome</keyword>
<sequence>MSRIEQFRSKLAEMGLEGFVLYNHESSNKSSSWYLSGFSGSFSVLVISPVGEYIITDSRYYTQASIETDFKLIPYKSGDELKDLISNILKSDGAGKVGFEEDTISYGLYKRIFENLGVELVPADIILKEMRMVKTPQEIEKIKKAVIVAEEALIETLNYIRPGKSEEDIAAILEHEIRTRGGYLAFDTIVGSGPRSAVVHGKPSDKKLREGEFVLIDYGARVDGYNSDITRTFSLGSPSEEMIKVYEVVYEAQKAAKEAAHAGIIGSDLHEVAASIIRQAGYGEYFGHGLGHSLGMDTHDGSGGASPSNKNPIPAGAVITIEPGIYLPEKFGVRIEDDLYFGEDKTEVLTNLDRELKIL</sequence>
<evidence type="ECO:0000259" key="2">
    <source>
        <dbReference type="Pfam" id="PF01321"/>
    </source>
</evidence>
<dbReference type="Proteomes" id="UP000250796">
    <property type="component" value="Chromosome MESINF"/>
</dbReference>
<dbReference type="Pfam" id="PF00557">
    <property type="entry name" value="Peptidase_M24"/>
    <property type="match status" value="1"/>
</dbReference>
<reference evidence="3 4" key="1">
    <citation type="submission" date="2017-01" db="EMBL/GenBank/DDBJ databases">
        <authorList>
            <person name="Erauso G."/>
        </authorList>
    </citation>
    <scope>NUCLEOTIDE SEQUENCE [LARGE SCALE GENOMIC DNA]</scope>
    <source>
        <strain evidence="3">MESINF1</strain>
    </source>
</reference>
<dbReference type="SUPFAM" id="SSF53092">
    <property type="entry name" value="Creatinase/prolidase N-terminal domain"/>
    <property type="match status" value="1"/>
</dbReference>
<dbReference type="PANTHER" id="PTHR46112:SF3">
    <property type="entry name" value="AMINOPEPTIDASE YPDF"/>
    <property type="match status" value="1"/>
</dbReference>
<evidence type="ECO:0000313" key="4">
    <source>
        <dbReference type="Proteomes" id="UP000250796"/>
    </source>
</evidence>
<dbReference type="InterPro" id="IPR000994">
    <property type="entry name" value="Pept_M24"/>
</dbReference>
<dbReference type="InterPro" id="IPR029149">
    <property type="entry name" value="Creatin/AminoP/Spt16_N"/>
</dbReference>
<evidence type="ECO:0000259" key="1">
    <source>
        <dbReference type="Pfam" id="PF00557"/>
    </source>
</evidence>
<dbReference type="PRINTS" id="PR00599">
    <property type="entry name" value="MAPEPTIDASE"/>
</dbReference>
<proteinExistence type="predicted"/>
<dbReference type="EMBL" id="LS974202">
    <property type="protein sequence ID" value="SSC11620.1"/>
    <property type="molecule type" value="Genomic_DNA"/>
</dbReference>
<dbReference type="RefSeq" id="WP_169698071.1">
    <property type="nucleotide sequence ID" value="NZ_LS974202.1"/>
</dbReference>
<evidence type="ECO:0000313" key="3">
    <source>
        <dbReference type="EMBL" id="SSC11620.1"/>
    </source>
</evidence>
<accession>A0A7Z7LDF3</accession>
<gene>
    <name evidence="3" type="ORF">MESINF_0171</name>
</gene>
<dbReference type="GO" id="GO:0004177">
    <property type="term" value="F:aminopeptidase activity"/>
    <property type="evidence" value="ECO:0007669"/>
    <property type="project" value="UniProtKB-ARBA"/>
</dbReference>
<feature type="domain" description="Peptidase M24" evidence="1">
    <location>
        <begin position="140"/>
        <end position="340"/>
    </location>
</feature>
<dbReference type="InterPro" id="IPR036005">
    <property type="entry name" value="Creatinase/aminopeptidase-like"/>
</dbReference>